<feature type="region of interest" description="Disordered" evidence="1">
    <location>
        <begin position="16"/>
        <end position="368"/>
    </location>
</feature>
<name>A0A1V6TPM4_9EURO</name>
<keyword evidence="4" id="KW-1185">Reference proteome</keyword>
<feature type="compositionally biased region" description="Basic and acidic residues" evidence="1">
    <location>
        <begin position="346"/>
        <end position="361"/>
    </location>
</feature>
<comment type="caution">
    <text evidence="3">The sequence shown here is derived from an EMBL/GenBank/DDBJ whole genome shotgun (WGS) entry which is preliminary data.</text>
</comment>
<accession>A0A1V6TPM4</accession>
<dbReference type="STRING" id="303698.A0A1V6TPM4"/>
<dbReference type="EMBL" id="MLKD01000003">
    <property type="protein sequence ID" value="OQE28345.1"/>
    <property type="molecule type" value="Genomic_DNA"/>
</dbReference>
<evidence type="ECO:0000256" key="1">
    <source>
        <dbReference type="SAM" id="MobiDB-lite"/>
    </source>
</evidence>
<sequence>MPLHLLGKKSWNVYNPENIARVRRDEAQAKAREEEDERLMQEVDAERRIKILRGERPPTPPPPPGPVQPSNEHTERKSQDGSSQYRKRRRLMGEDDTDRDIRLAREDAQNAVSARDGLARSSRKDEKVNQAPIVDDRGHINLFPGDNKKAEKNAEAEAEKKQKERSFEDQYTMRFSNAEGFKEKAGRQPWYSSGSQMVTAPDAMSDKNVWGNEDPMRREREKARMDINDPLAAMKRGVKQLKTTQEERKRWQDEKRKEIESLKTAESHSSRNHRRKRSHSANSLDDFRLDNSVTKDSGDRSHRSSHHRHRRRHGHDHNPDRSRHRSRDRSHRRHRESSHRSHRHHRAEDRRSRRHSPRPDSRSTFARS</sequence>
<reference evidence="4" key="1">
    <citation type="journal article" date="2017" name="Nat. Microbiol.">
        <title>Global analysis of biosynthetic gene clusters reveals vast potential of secondary metabolite production in Penicillium species.</title>
        <authorList>
            <person name="Nielsen J.C."/>
            <person name="Grijseels S."/>
            <person name="Prigent S."/>
            <person name="Ji B."/>
            <person name="Dainat J."/>
            <person name="Nielsen K.F."/>
            <person name="Frisvad J.C."/>
            <person name="Workman M."/>
            <person name="Nielsen J."/>
        </authorList>
    </citation>
    <scope>NUCLEOTIDE SEQUENCE [LARGE SCALE GENOMIC DNA]</scope>
    <source>
        <strain evidence="4">IBT 24891</strain>
    </source>
</reference>
<feature type="compositionally biased region" description="Basic and acidic residues" evidence="1">
    <location>
        <begin position="244"/>
        <end position="269"/>
    </location>
</feature>
<evidence type="ECO:0000259" key="2">
    <source>
        <dbReference type="SMART" id="SM01083"/>
    </source>
</evidence>
<dbReference type="Proteomes" id="UP000191285">
    <property type="component" value="Unassembled WGS sequence"/>
</dbReference>
<feature type="compositionally biased region" description="Basic and acidic residues" evidence="1">
    <location>
        <begin position="146"/>
        <end position="168"/>
    </location>
</feature>
<dbReference type="InterPro" id="IPR039875">
    <property type="entry name" value="LENG1-like"/>
</dbReference>
<dbReference type="OrthoDB" id="2159131at2759"/>
<dbReference type="PANTHER" id="PTHR22093:SF0">
    <property type="entry name" value="LEUKOCYTE RECEPTOR CLUSTER MEMBER 1"/>
    <property type="match status" value="1"/>
</dbReference>
<gene>
    <name evidence="3" type="ORF">PENSTE_c003G01372</name>
</gene>
<protein>
    <recommendedName>
        <fullName evidence="2">CBF1-interacting co-repressor CIR N-terminal domain-containing protein</fullName>
    </recommendedName>
</protein>
<organism evidence="3 4">
    <name type="scientific">Penicillium steckii</name>
    <dbReference type="NCBI Taxonomy" id="303698"/>
    <lineage>
        <taxon>Eukaryota</taxon>
        <taxon>Fungi</taxon>
        <taxon>Dikarya</taxon>
        <taxon>Ascomycota</taxon>
        <taxon>Pezizomycotina</taxon>
        <taxon>Eurotiomycetes</taxon>
        <taxon>Eurotiomycetidae</taxon>
        <taxon>Eurotiales</taxon>
        <taxon>Aspergillaceae</taxon>
        <taxon>Penicillium</taxon>
    </lineage>
</organism>
<dbReference type="PANTHER" id="PTHR22093">
    <property type="entry name" value="LEUKOCYTE RECEPTOR CLUSTER LRC MEMBER 1"/>
    <property type="match status" value="1"/>
</dbReference>
<feature type="compositionally biased region" description="Basic and acidic residues" evidence="1">
    <location>
        <begin position="20"/>
        <end position="56"/>
    </location>
</feature>
<feature type="compositionally biased region" description="Basic and acidic residues" evidence="1">
    <location>
        <begin position="122"/>
        <end position="139"/>
    </location>
</feature>
<feature type="compositionally biased region" description="Basic residues" evidence="1">
    <location>
        <begin position="270"/>
        <end position="279"/>
    </location>
</feature>
<dbReference type="SMART" id="SM01083">
    <property type="entry name" value="Cir_N"/>
    <property type="match status" value="1"/>
</dbReference>
<feature type="compositionally biased region" description="Basic and acidic residues" evidence="1">
    <location>
        <begin position="99"/>
        <end position="108"/>
    </location>
</feature>
<feature type="compositionally biased region" description="Basic and acidic residues" evidence="1">
    <location>
        <begin position="214"/>
        <end position="227"/>
    </location>
</feature>
<dbReference type="InterPro" id="IPR019339">
    <property type="entry name" value="CIR_N_dom"/>
</dbReference>
<evidence type="ECO:0000313" key="3">
    <source>
        <dbReference type="EMBL" id="OQE28345.1"/>
    </source>
</evidence>
<dbReference type="AlphaFoldDB" id="A0A1V6TPM4"/>
<evidence type="ECO:0000313" key="4">
    <source>
        <dbReference type="Proteomes" id="UP000191285"/>
    </source>
</evidence>
<proteinExistence type="predicted"/>
<feature type="compositionally biased region" description="Pro residues" evidence="1">
    <location>
        <begin position="57"/>
        <end position="67"/>
    </location>
</feature>
<feature type="compositionally biased region" description="Basic residues" evidence="1">
    <location>
        <begin position="322"/>
        <end position="345"/>
    </location>
</feature>
<feature type="compositionally biased region" description="Basic residues" evidence="1">
    <location>
        <begin position="303"/>
        <end position="315"/>
    </location>
</feature>
<feature type="domain" description="CBF1-interacting co-repressor CIR N-terminal" evidence="2">
    <location>
        <begin position="10"/>
        <end position="46"/>
    </location>
</feature>